<reference evidence="2" key="2">
    <citation type="journal article" date="1999" name="Structure">
        <title>Still a puzzle: why is haem covalently attached in c-type cytochromes?</title>
        <authorList>
            <person name="Barker P.D."/>
            <person name="Ferguson S.J."/>
        </authorList>
    </citation>
    <scope>NUCLEOTIDE SEQUENCE</scope>
</reference>
<reference evidence="2" key="6">
    <citation type="journal article" date="2019" name="Int. J. Biol. Macromol.">
        <title>Cytochrome c: An extreme multifunctional protein with a key role in cell fate.</title>
        <authorList>
            <person name="Santucci R."/>
            <person name="Sinibaldi F."/>
            <person name="Cozza P."/>
            <person name="Polticelli F."/>
            <person name="Fiorucci L."/>
        </authorList>
    </citation>
    <scope>NUCLEOTIDE SEQUENCE</scope>
</reference>
<reference evidence="2" key="4">
    <citation type="journal article" date="2008" name="Nat. Rev. Mol. Cell Biol.">
        <title>Cytochrome c: functions beyond respiration.</title>
        <authorList>
            <person name="Ow Y.P."/>
            <person name="Green D.R."/>
            <person name="Hao Z."/>
            <person name="Mak T.W."/>
        </authorList>
    </citation>
    <scope>NUCLEOTIDE SEQUENCE</scope>
</reference>
<dbReference type="Proteomes" id="UP000675920">
    <property type="component" value="Unplaced"/>
</dbReference>
<evidence type="ECO:0000313" key="1">
    <source>
        <dbReference type="Proteomes" id="UP000675920"/>
    </source>
</evidence>
<reference evidence="2" key="1">
    <citation type="journal article" date="1999" name="Curr. Biol.">
        <title>Cytochrome c.</title>
        <authorList>
            <person name="Kroemer G."/>
        </authorList>
    </citation>
    <scope>NUCLEOTIDE SEQUENCE</scope>
</reference>
<evidence type="ECO:0000313" key="2">
    <source>
        <dbReference type="RefSeq" id="WP_425387915.1"/>
    </source>
</evidence>
<sequence>MQKFAFLQNSLVAASFLFAAGVQAQQAEPLQKADAARGQATSALCAGCHGADGNAPAPTFPKLAGQHPEYIVKQLKNFKPKEGGKPERENSVMLGMASTLTDQQMLDVAAYFGSQTQVPAVAATKEGAELGKKIWRAGIPSKNVPACAACHGPKGDGMPAQYPRLAGQWAEYTEAQLVGFRQGTRLNNAVMTTVASRLSDKEIKAVADFAAGLR</sequence>
<reference evidence="2" key="5">
    <citation type="journal article" date="2012" name="Protein Cell">
        <title>Continued surprises in the cytochrome c biogenesis story.</title>
        <authorList>
            <person name="Sawyer E.B."/>
            <person name="Barker P.D."/>
        </authorList>
    </citation>
    <scope>NUCLEOTIDE SEQUENCE</scope>
</reference>
<organism evidence="1 2">
    <name type="scientific">Derxia gummosa DSM 723</name>
    <dbReference type="NCBI Taxonomy" id="1121388"/>
    <lineage>
        <taxon>Bacteria</taxon>
        <taxon>Pseudomonadati</taxon>
        <taxon>Pseudomonadota</taxon>
        <taxon>Betaproteobacteria</taxon>
        <taxon>Burkholderiales</taxon>
        <taxon>Alcaligenaceae</taxon>
        <taxon>Derxia</taxon>
    </lineage>
</organism>
<name>A0AC36KLL6_9BURK</name>
<reference evidence="2" key="7">
    <citation type="submission" date="2025-08" db="UniProtKB">
        <authorList>
            <consortium name="RefSeq"/>
        </authorList>
    </citation>
    <scope>IDENTIFICATION</scope>
</reference>
<dbReference type="RefSeq" id="WP_425387915.1">
    <property type="nucleotide sequence ID" value="NZ_AXWS01000002.1"/>
</dbReference>
<accession>A0AC36KLL6</accession>
<protein>
    <submittedName>
        <fullName evidence="2">C-type cytochrome</fullName>
    </submittedName>
</protein>
<reference evidence="2" key="3">
    <citation type="journal article" date="2003" name="Philos. Trans. R. Soc. Lond., B, Biol. Sci.">
        <title>C-type cytochromes: diverse structures and biogenesis systems pose evolutionary problems.</title>
        <authorList>
            <person name="Allen J.W."/>
            <person name="Daltrop O."/>
            <person name="Stevens J.M."/>
            <person name="Ferguson S.J."/>
        </authorList>
    </citation>
    <scope>NUCLEOTIDE SEQUENCE</scope>
</reference>
<keyword evidence="1" id="KW-1185">Reference proteome</keyword>
<proteinExistence type="predicted"/>